<dbReference type="Proteomes" id="UP001066276">
    <property type="component" value="Chromosome 4_2"/>
</dbReference>
<keyword evidence="1" id="KW-0472">Membrane</keyword>
<accession>A0AAV7SMV9</accession>
<keyword evidence="1" id="KW-0812">Transmembrane</keyword>
<protein>
    <submittedName>
        <fullName evidence="2">Uncharacterized protein</fullName>
    </submittedName>
</protein>
<dbReference type="EMBL" id="JANPWB010000008">
    <property type="protein sequence ID" value="KAJ1165360.1"/>
    <property type="molecule type" value="Genomic_DNA"/>
</dbReference>
<feature type="transmembrane region" description="Helical" evidence="1">
    <location>
        <begin position="45"/>
        <end position="63"/>
    </location>
</feature>
<reference evidence="2" key="1">
    <citation type="journal article" date="2022" name="bioRxiv">
        <title>Sequencing and chromosome-scale assembly of the giantPleurodeles waltlgenome.</title>
        <authorList>
            <person name="Brown T."/>
            <person name="Elewa A."/>
            <person name="Iarovenko S."/>
            <person name="Subramanian E."/>
            <person name="Araus A.J."/>
            <person name="Petzold A."/>
            <person name="Susuki M."/>
            <person name="Suzuki K.-i.T."/>
            <person name="Hayashi T."/>
            <person name="Toyoda A."/>
            <person name="Oliveira C."/>
            <person name="Osipova E."/>
            <person name="Leigh N.D."/>
            <person name="Simon A."/>
            <person name="Yun M.H."/>
        </authorList>
    </citation>
    <scope>NUCLEOTIDE SEQUENCE</scope>
    <source>
        <strain evidence="2">20211129_DDA</strain>
        <tissue evidence="2">Liver</tissue>
    </source>
</reference>
<evidence type="ECO:0000313" key="3">
    <source>
        <dbReference type="Proteomes" id="UP001066276"/>
    </source>
</evidence>
<comment type="caution">
    <text evidence="2">The sequence shown here is derived from an EMBL/GenBank/DDBJ whole genome shotgun (WGS) entry which is preliminary data.</text>
</comment>
<keyword evidence="1" id="KW-1133">Transmembrane helix</keyword>
<proteinExistence type="predicted"/>
<organism evidence="2 3">
    <name type="scientific">Pleurodeles waltl</name>
    <name type="common">Iberian ribbed newt</name>
    <dbReference type="NCBI Taxonomy" id="8319"/>
    <lineage>
        <taxon>Eukaryota</taxon>
        <taxon>Metazoa</taxon>
        <taxon>Chordata</taxon>
        <taxon>Craniata</taxon>
        <taxon>Vertebrata</taxon>
        <taxon>Euteleostomi</taxon>
        <taxon>Amphibia</taxon>
        <taxon>Batrachia</taxon>
        <taxon>Caudata</taxon>
        <taxon>Salamandroidea</taxon>
        <taxon>Salamandridae</taxon>
        <taxon>Pleurodelinae</taxon>
        <taxon>Pleurodeles</taxon>
    </lineage>
</organism>
<name>A0AAV7SMV9_PLEWA</name>
<gene>
    <name evidence="2" type="ORF">NDU88_005788</name>
</gene>
<evidence type="ECO:0000313" key="2">
    <source>
        <dbReference type="EMBL" id="KAJ1165360.1"/>
    </source>
</evidence>
<dbReference type="AlphaFoldDB" id="A0AAV7SMV9"/>
<evidence type="ECO:0000256" key="1">
    <source>
        <dbReference type="SAM" id="Phobius"/>
    </source>
</evidence>
<keyword evidence="3" id="KW-1185">Reference proteome</keyword>
<sequence length="159" mass="17548">MVKGLLGAQQQCVDNAKRTVGRQSGERGRSKIWDLFMLKNENKSILILTVLLAYIIVVTRWSGLRALRAHASADEQLSTKSPPAPVSVPARSLVDLLLHKDGRRFLSETGLLHLVGGVSCSGVTPTNHGNHFLCFLMWRGYTSEGEALLKKSSVLKRLR</sequence>